<evidence type="ECO:0000313" key="1">
    <source>
        <dbReference type="EMBL" id="RNA14205.1"/>
    </source>
</evidence>
<comment type="caution">
    <text evidence="1">The sequence shown here is derived from an EMBL/GenBank/DDBJ whole genome shotgun (WGS) entry which is preliminary data.</text>
</comment>
<keyword evidence="2" id="KW-1185">Reference proteome</keyword>
<gene>
    <name evidence="1" type="ORF">BpHYR1_021178</name>
</gene>
<protein>
    <submittedName>
        <fullName evidence="1">Uncharacterized protein</fullName>
    </submittedName>
</protein>
<dbReference type="Proteomes" id="UP000276133">
    <property type="component" value="Unassembled WGS sequence"/>
</dbReference>
<dbReference type="AlphaFoldDB" id="A0A3M7QTA9"/>
<name>A0A3M7QTA9_BRAPC</name>
<reference evidence="1 2" key="1">
    <citation type="journal article" date="2018" name="Sci. Rep.">
        <title>Genomic signatures of local adaptation to the degree of environmental predictability in rotifers.</title>
        <authorList>
            <person name="Franch-Gras L."/>
            <person name="Hahn C."/>
            <person name="Garcia-Roger E.M."/>
            <person name="Carmona M.J."/>
            <person name="Serra M."/>
            <person name="Gomez A."/>
        </authorList>
    </citation>
    <scope>NUCLEOTIDE SEQUENCE [LARGE SCALE GENOMIC DNA]</scope>
    <source>
        <strain evidence="1">HYR1</strain>
    </source>
</reference>
<proteinExistence type="predicted"/>
<dbReference type="EMBL" id="REGN01005240">
    <property type="protein sequence ID" value="RNA14205.1"/>
    <property type="molecule type" value="Genomic_DNA"/>
</dbReference>
<sequence length="89" mass="10562">MDKGKDEICFKFLHWNPNSIKLYSPELVAINETKCNDVSFRKLFAIHKLEGYKIEHKERKNGQGGVFSYYNPPNTEPKKEFFEKLYESK</sequence>
<organism evidence="1 2">
    <name type="scientific">Brachionus plicatilis</name>
    <name type="common">Marine rotifer</name>
    <name type="synonym">Brachionus muelleri</name>
    <dbReference type="NCBI Taxonomy" id="10195"/>
    <lineage>
        <taxon>Eukaryota</taxon>
        <taxon>Metazoa</taxon>
        <taxon>Spiralia</taxon>
        <taxon>Gnathifera</taxon>
        <taxon>Rotifera</taxon>
        <taxon>Eurotatoria</taxon>
        <taxon>Monogononta</taxon>
        <taxon>Pseudotrocha</taxon>
        <taxon>Ploima</taxon>
        <taxon>Brachionidae</taxon>
        <taxon>Brachionus</taxon>
    </lineage>
</organism>
<feature type="non-terminal residue" evidence="1">
    <location>
        <position position="89"/>
    </location>
</feature>
<accession>A0A3M7QTA9</accession>
<evidence type="ECO:0000313" key="2">
    <source>
        <dbReference type="Proteomes" id="UP000276133"/>
    </source>
</evidence>